<feature type="compositionally biased region" description="Acidic residues" evidence="1">
    <location>
        <begin position="15"/>
        <end position="24"/>
    </location>
</feature>
<reference evidence="2 3" key="1">
    <citation type="journal article" date="2021" name="MBio">
        <title>A New Model Trypanosomatid, Novymonas esmeraldas: Genomic Perception of Its 'Candidatus Pandoraea novymonadis' Endosymbiont.</title>
        <authorList>
            <person name="Zakharova A."/>
            <person name="Saura A."/>
            <person name="Butenko A."/>
            <person name="Podesvova L."/>
            <person name="Warmusova S."/>
            <person name="Kostygov A.Y."/>
            <person name="Nenarokova A."/>
            <person name="Lukes J."/>
            <person name="Opperdoes F.R."/>
            <person name="Yurchenko V."/>
        </authorList>
    </citation>
    <scope>NUCLEOTIDE SEQUENCE [LARGE SCALE GENOMIC DNA]</scope>
    <source>
        <strain evidence="2 3">E262AT.01</strain>
    </source>
</reference>
<organism evidence="2 3">
    <name type="scientific">Novymonas esmeraldas</name>
    <dbReference type="NCBI Taxonomy" id="1808958"/>
    <lineage>
        <taxon>Eukaryota</taxon>
        <taxon>Discoba</taxon>
        <taxon>Euglenozoa</taxon>
        <taxon>Kinetoplastea</taxon>
        <taxon>Metakinetoplastina</taxon>
        <taxon>Trypanosomatida</taxon>
        <taxon>Trypanosomatidae</taxon>
        <taxon>Novymonas</taxon>
    </lineage>
</organism>
<feature type="compositionally biased region" description="Low complexity" evidence="1">
    <location>
        <begin position="116"/>
        <end position="130"/>
    </location>
</feature>
<evidence type="ECO:0000313" key="3">
    <source>
        <dbReference type="Proteomes" id="UP001430356"/>
    </source>
</evidence>
<name>A0AAW0EXD8_9TRYP</name>
<gene>
    <name evidence="2" type="ORF">NESM_000772300</name>
</gene>
<comment type="caution">
    <text evidence="2">The sequence shown here is derived from an EMBL/GenBank/DDBJ whole genome shotgun (WGS) entry which is preliminary data.</text>
</comment>
<proteinExistence type="predicted"/>
<sequence>MSSTAYGDGSPYASPEEEEEEEELGLPRSSGLVCTAETAVTPTAVSTSNSIHAMPTPPSGVAAGVLNTADADDEFGLDLSFVTSKGRSPHASLRSAAPSRLSTATQADSTPRPRWAAATASSAVGALSTGERGGPQMSIAGRWERAENESLNNYHGSDRLDDTDRPHDDAEFQAWKARCAFRKLQVQL</sequence>
<evidence type="ECO:0000256" key="1">
    <source>
        <dbReference type="SAM" id="MobiDB-lite"/>
    </source>
</evidence>
<feature type="region of interest" description="Disordered" evidence="1">
    <location>
        <begin position="84"/>
        <end position="137"/>
    </location>
</feature>
<dbReference type="AlphaFoldDB" id="A0AAW0EXD8"/>
<feature type="region of interest" description="Disordered" evidence="1">
    <location>
        <begin position="1"/>
        <end position="61"/>
    </location>
</feature>
<keyword evidence="3" id="KW-1185">Reference proteome</keyword>
<feature type="compositionally biased region" description="Low complexity" evidence="1">
    <location>
        <begin position="89"/>
        <end position="105"/>
    </location>
</feature>
<protein>
    <submittedName>
        <fullName evidence="2">Uncharacterized protein</fullName>
    </submittedName>
</protein>
<dbReference type="Proteomes" id="UP001430356">
    <property type="component" value="Unassembled WGS sequence"/>
</dbReference>
<dbReference type="EMBL" id="JAECZO010000135">
    <property type="protein sequence ID" value="KAK7198156.1"/>
    <property type="molecule type" value="Genomic_DNA"/>
</dbReference>
<accession>A0AAW0EXD8</accession>
<feature type="compositionally biased region" description="Polar residues" evidence="1">
    <location>
        <begin position="38"/>
        <end position="51"/>
    </location>
</feature>
<evidence type="ECO:0000313" key="2">
    <source>
        <dbReference type="EMBL" id="KAK7198156.1"/>
    </source>
</evidence>